<keyword evidence="2" id="KW-1185">Reference proteome</keyword>
<evidence type="ECO:0000313" key="2">
    <source>
        <dbReference type="Proteomes" id="UP000717696"/>
    </source>
</evidence>
<evidence type="ECO:0000313" key="1">
    <source>
        <dbReference type="EMBL" id="KAH7129318.1"/>
    </source>
</evidence>
<dbReference type="Proteomes" id="UP000717696">
    <property type="component" value="Unassembled WGS sequence"/>
</dbReference>
<organism evidence="1 2">
    <name type="scientific">Dactylonectria estremocensis</name>
    <dbReference type="NCBI Taxonomy" id="1079267"/>
    <lineage>
        <taxon>Eukaryota</taxon>
        <taxon>Fungi</taxon>
        <taxon>Dikarya</taxon>
        <taxon>Ascomycota</taxon>
        <taxon>Pezizomycotina</taxon>
        <taxon>Sordariomycetes</taxon>
        <taxon>Hypocreomycetidae</taxon>
        <taxon>Hypocreales</taxon>
        <taxon>Nectriaceae</taxon>
        <taxon>Dactylonectria</taxon>
    </lineage>
</organism>
<sequence>MTTSCMAWPLGRENYESFGMPELCSVAIPATSDGSHDAADDAQYAHKAVAHKAVDHPHPHPYPTHDRIQSTIHQQTQLIFNRWLPILELLRRVAPQLAVPLTRFLPPSTILYASDRDSAVRCGSGRDPLAGNGLPPACKIELMDPSPISTPWFSFSSPSPGATRFGQVTATGLPSSRTRCPAARSAAGWSGGSGGKNYRIVSQKWLSISGDSIPQTGPIPRALEPWNNFFSGSPVAWCLGPRSSLGPAALTSVAVWRSLMAVLRAPTLGPRLFWSVFWLP</sequence>
<dbReference type="EMBL" id="JAGMUU010000021">
    <property type="protein sequence ID" value="KAH7129318.1"/>
    <property type="molecule type" value="Genomic_DNA"/>
</dbReference>
<name>A0A9P9INP9_9HYPO</name>
<dbReference type="OrthoDB" id="10567810at2759"/>
<dbReference type="AlphaFoldDB" id="A0A9P9INP9"/>
<gene>
    <name evidence="1" type="ORF">B0J13DRAFT_135628</name>
</gene>
<reference evidence="1" key="1">
    <citation type="journal article" date="2021" name="Nat. Commun.">
        <title>Genetic determinants of endophytism in the Arabidopsis root mycobiome.</title>
        <authorList>
            <person name="Mesny F."/>
            <person name="Miyauchi S."/>
            <person name="Thiergart T."/>
            <person name="Pickel B."/>
            <person name="Atanasova L."/>
            <person name="Karlsson M."/>
            <person name="Huettel B."/>
            <person name="Barry K.W."/>
            <person name="Haridas S."/>
            <person name="Chen C."/>
            <person name="Bauer D."/>
            <person name="Andreopoulos W."/>
            <person name="Pangilinan J."/>
            <person name="LaButti K."/>
            <person name="Riley R."/>
            <person name="Lipzen A."/>
            <person name="Clum A."/>
            <person name="Drula E."/>
            <person name="Henrissat B."/>
            <person name="Kohler A."/>
            <person name="Grigoriev I.V."/>
            <person name="Martin F.M."/>
            <person name="Hacquard S."/>
        </authorList>
    </citation>
    <scope>NUCLEOTIDE SEQUENCE</scope>
    <source>
        <strain evidence="1">MPI-CAGE-AT-0021</strain>
    </source>
</reference>
<comment type="caution">
    <text evidence="1">The sequence shown here is derived from an EMBL/GenBank/DDBJ whole genome shotgun (WGS) entry which is preliminary data.</text>
</comment>
<protein>
    <submittedName>
        <fullName evidence="1">Uncharacterized protein</fullName>
    </submittedName>
</protein>
<proteinExistence type="predicted"/>
<accession>A0A9P9INP9</accession>